<dbReference type="InterPro" id="IPR009045">
    <property type="entry name" value="Zn_M74/Hedgehog-like"/>
</dbReference>
<dbReference type="Proteomes" id="UP000019194">
    <property type="component" value="Unassembled WGS sequence"/>
</dbReference>
<dbReference type="GO" id="GO:0008233">
    <property type="term" value="F:peptidase activity"/>
    <property type="evidence" value="ECO:0007669"/>
    <property type="project" value="InterPro"/>
</dbReference>
<evidence type="ECO:0000313" key="2">
    <source>
        <dbReference type="EMBL" id="CDL40952.1"/>
    </source>
</evidence>
<name>A0A7G2IWJ1_CITFR</name>
<dbReference type="Pfam" id="PF13539">
    <property type="entry name" value="Peptidase_M15_4"/>
    <property type="match status" value="1"/>
</dbReference>
<dbReference type="Gene3D" id="3.30.1380.10">
    <property type="match status" value="1"/>
</dbReference>
<proteinExistence type="predicted"/>
<reference evidence="2 3" key="1">
    <citation type="submission" date="2013-10" db="EMBL/GenBank/DDBJ databases">
        <title>Antibiotic resistance diversity of beta-lactamase producers in the General Hospital Vienna.</title>
        <authorList>
            <person name="Barisic I."/>
            <person name="Mitteregger D."/>
            <person name="Hirschl A.M."/>
            <person name="Noehammer C."/>
            <person name="Wiesinger-Mayr H."/>
        </authorList>
    </citation>
    <scope>NUCLEOTIDE SEQUENCE [LARGE SCALE GENOMIC DNA]</scope>
    <source>
        <strain evidence="2 3">ISC11</strain>
    </source>
</reference>
<protein>
    <recommendedName>
        <fullName evidence="1">Peptidase M15C domain-containing protein</fullName>
    </recommendedName>
</protein>
<comment type="caution">
    <text evidence="2">The sequence shown here is derived from an EMBL/GenBank/DDBJ whole genome shotgun (WGS) entry which is preliminary data.</text>
</comment>
<dbReference type="EMBL" id="CBWP010000080">
    <property type="protein sequence ID" value="CDL40952.1"/>
    <property type="molecule type" value="Genomic_DNA"/>
</dbReference>
<dbReference type="InterPro" id="IPR039561">
    <property type="entry name" value="Peptidase_M15C"/>
</dbReference>
<evidence type="ECO:0000313" key="3">
    <source>
        <dbReference type="Proteomes" id="UP000019194"/>
    </source>
</evidence>
<sequence>MTLSEKQQLFTVMVANLIHWAEERGYRLTFGEAFRTPEQAALNAKKGSGISNSLHTQRLAVDFNLFVNGQYQTRTEDYLPLGEYWESLGGSWGGRSNPDRMVIISAWNITGCADESRAVAGCGGAGVCLGLADS</sequence>
<dbReference type="SUPFAM" id="SSF55166">
    <property type="entry name" value="Hedgehog/DD-peptidase"/>
    <property type="match status" value="1"/>
</dbReference>
<evidence type="ECO:0000259" key="1">
    <source>
        <dbReference type="Pfam" id="PF13539"/>
    </source>
</evidence>
<organism evidence="2 3">
    <name type="scientific">Citrobacter freundii</name>
    <dbReference type="NCBI Taxonomy" id="546"/>
    <lineage>
        <taxon>Bacteria</taxon>
        <taxon>Pseudomonadati</taxon>
        <taxon>Pseudomonadota</taxon>
        <taxon>Gammaproteobacteria</taxon>
        <taxon>Enterobacterales</taxon>
        <taxon>Enterobacteriaceae</taxon>
        <taxon>Citrobacter</taxon>
        <taxon>Citrobacter freundii complex</taxon>
    </lineage>
</organism>
<feature type="domain" description="Peptidase M15C" evidence="1">
    <location>
        <begin position="48"/>
        <end position="101"/>
    </location>
</feature>
<accession>A0A7G2IWJ1</accession>
<dbReference type="AlphaFoldDB" id="A0A7G2IWJ1"/>